<dbReference type="Proteomes" id="UP001218188">
    <property type="component" value="Unassembled WGS sequence"/>
</dbReference>
<evidence type="ECO:0000313" key="3">
    <source>
        <dbReference type="Proteomes" id="UP001218188"/>
    </source>
</evidence>
<proteinExistence type="predicted"/>
<evidence type="ECO:0000256" key="1">
    <source>
        <dbReference type="SAM" id="MobiDB-lite"/>
    </source>
</evidence>
<feature type="region of interest" description="Disordered" evidence="1">
    <location>
        <begin position="1"/>
        <end position="33"/>
    </location>
</feature>
<reference evidence="2" key="1">
    <citation type="submission" date="2023-03" db="EMBL/GenBank/DDBJ databases">
        <title>Massive genome expansion in bonnet fungi (Mycena s.s.) driven by repeated elements and novel gene families across ecological guilds.</title>
        <authorList>
            <consortium name="Lawrence Berkeley National Laboratory"/>
            <person name="Harder C.B."/>
            <person name="Miyauchi S."/>
            <person name="Viragh M."/>
            <person name="Kuo A."/>
            <person name="Thoen E."/>
            <person name="Andreopoulos B."/>
            <person name="Lu D."/>
            <person name="Skrede I."/>
            <person name="Drula E."/>
            <person name="Henrissat B."/>
            <person name="Morin E."/>
            <person name="Kohler A."/>
            <person name="Barry K."/>
            <person name="LaButti K."/>
            <person name="Morin E."/>
            <person name="Salamov A."/>
            <person name="Lipzen A."/>
            <person name="Mereny Z."/>
            <person name="Hegedus B."/>
            <person name="Baldrian P."/>
            <person name="Stursova M."/>
            <person name="Weitz H."/>
            <person name="Taylor A."/>
            <person name="Grigoriev I.V."/>
            <person name="Nagy L.G."/>
            <person name="Martin F."/>
            <person name="Kauserud H."/>
        </authorList>
    </citation>
    <scope>NUCLEOTIDE SEQUENCE</scope>
    <source>
        <strain evidence="2">CBHHK200</strain>
    </source>
</reference>
<name>A0AAD6WTH0_9AGAR</name>
<protein>
    <submittedName>
        <fullName evidence="2">Uncharacterized protein</fullName>
    </submittedName>
</protein>
<gene>
    <name evidence="2" type="ORF">C8F04DRAFT_1194054</name>
</gene>
<organism evidence="2 3">
    <name type="scientific">Mycena alexandri</name>
    <dbReference type="NCBI Taxonomy" id="1745969"/>
    <lineage>
        <taxon>Eukaryota</taxon>
        <taxon>Fungi</taxon>
        <taxon>Dikarya</taxon>
        <taxon>Basidiomycota</taxon>
        <taxon>Agaricomycotina</taxon>
        <taxon>Agaricomycetes</taxon>
        <taxon>Agaricomycetidae</taxon>
        <taxon>Agaricales</taxon>
        <taxon>Marasmiineae</taxon>
        <taxon>Mycenaceae</taxon>
        <taxon>Mycena</taxon>
    </lineage>
</organism>
<evidence type="ECO:0000313" key="2">
    <source>
        <dbReference type="EMBL" id="KAJ7022896.1"/>
    </source>
</evidence>
<comment type="caution">
    <text evidence="2">The sequence shown here is derived from an EMBL/GenBank/DDBJ whole genome shotgun (WGS) entry which is preliminary data.</text>
</comment>
<feature type="compositionally biased region" description="Acidic residues" evidence="1">
    <location>
        <begin position="10"/>
        <end position="29"/>
    </location>
</feature>
<sequence>MPYKDKFADDLNDFDYGSDDDEMDGDFDDEQKGPRTLKMIAEAKEIRNIMEASGWLDAPVDGVGEIDLDRVLPELKSRMEWINIIKHQRMELTANKLANLPPASESQKNRPIVSNGIKY</sequence>
<keyword evidence="3" id="KW-1185">Reference proteome</keyword>
<dbReference type="AlphaFoldDB" id="A0AAD6WTH0"/>
<accession>A0AAD6WTH0</accession>
<dbReference type="EMBL" id="JARJCM010000200">
    <property type="protein sequence ID" value="KAJ7022896.1"/>
    <property type="molecule type" value="Genomic_DNA"/>
</dbReference>